<dbReference type="SUPFAM" id="SSF56104">
    <property type="entry name" value="SAICAR synthase-like"/>
    <property type="match status" value="1"/>
</dbReference>
<keyword evidence="3 4" id="KW-0418">Kinase</keyword>
<dbReference type="PANTHER" id="PTHR12400:SF103">
    <property type="entry name" value="INOSITOL POLYPHOSPHATE MULTIKINASE"/>
    <property type="match status" value="1"/>
</dbReference>
<evidence type="ECO:0000256" key="2">
    <source>
        <dbReference type="ARBA" id="ARBA00022679"/>
    </source>
</evidence>
<name>A0A4Q0A278_9FUNG</name>
<feature type="region of interest" description="Disordered" evidence="5">
    <location>
        <begin position="257"/>
        <end position="286"/>
    </location>
</feature>
<dbReference type="GO" id="GO:0000824">
    <property type="term" value="F:inositol-1,4,5,6-tetrakisphosphate 3-kinase activity"/>
    <property type="evidence" value="ECO:0007669"/>
    <property type="project" value="TreeGrafter"/>
</dbReference>
<dbReference type="InterPro" id="IPR038286">
    <property type="entry name" value="IPK_sf"/>
</dbReference>
<accession>A0A4Q0A278</accession>
<dbReference type="AlphaFoldDB" id="A0A4Q0A278"/>
<dbReference type="PANTHER" id="PTHR12400">
    <property type="entry name" value="INOSITOL POLYPHOSPHATE KINASE"/>
    <property type="match status" value="1"/>
</dbReference>
<evidence type="ECO:0000256" key="3">
    <source>
        <dbReference type="ARBA" id="ARBA00022777"/>
    </source>
</evidence>
<sequence>MTEFATRNVPADSGPQPDPGSPQDPSEADQEESGVMFAEGGELLIKPCHSNERDFYEQTVDHPNFQLFLPHYFGMLNLSGEQTASLLMPPTQTDADLVGAVPPRAPEDDSLRPIHSVPLQSAVCIENLLHGFSKPCVIDVKMALPSPTIEANPTEPPCINIRVASIKTHDESGQNRVEYEPDQQIISTTDSIAEEFRKFLPDHLNHEYREFLIKEYNLVLKELSQLIATEEVRLPHSSLLFIYEGDTERQQRILAEESESDVMADDEFMSGSEFDDEEDDDDDTMEDANDKMLYDLRLLDFTHSTWTPGQGQDADFLQSLDSLRDVLRLIL</sequence>
<evidence type="ECO:0000256" key="4">
    <source>
        <dbReference type="RuleBase" id="RU363090"/>
    </source>
</evidence>
<dbReference type="Proteomes" id="UP000268162">
    <property type="component" value="Unassembled WGS sequence"/>
</dbReference>
<evidence type="ECO:0000256" key="1">
    <source>
        <dbReference type="ARBA" id="ARBA00007374"/>
    </source>
</evidence>
<dbReference type="EMBL" id="ML002235">
    <property type="protein sequence ID" value="RKP39928.1"/>
    <property type="molecule type" value="Genomic_DNA"/>
</dbReference>
<evidence type="ECO:0000313" key="6">
    <source>
        <dbReference type="EMBL" id="RKP39928.1"/>
    </source>
</evidence>
<dbReference type="STRING" id="215637.A0A4Q0A278"/>
<evidence type="ECO:0000313" key="7">
    <source>
        <dbReference type="Proteomes" id="UP000268162"/>
    </source>
</evidence>
<dbReference type="GO" id="GO:0046854">
    <property type="term" value="P:phosphatidylinositol phosphate biosynthetic process"/>
    <property type="evidence" value="ECO:0007669"/>
    <property type="project" value="TreeGrafter"/>
</dbReference>
<evidence type="ECO:0000256" key="5">
    <source>
        <dbReference type="SAM" id="MobiDB-lite"/>
    </source>
</evidence>
<dbReference type="GO" id="GO:0005634">
    <property type="term" value="C:nucleus"/>
    <property type="evidence" value="ECO:0007669"/>
    <property type="project" value="TreeGrafter"/>
</dbReference>
<keyword evidence="2 4" id="KW-0808">Transferase</keyword>
<proteinExistence type="inferred from homology"/>
<reference evidence="7" key="1">
    <citation type="journal article" date="2018" name="Nat. Microbiol.">
        <title>Leveraging single-cell genomics to expand the fungal tree of life.</title>
        <authorList>
            <person name="Ahrendt S.R."/>
            <person name="Quandt C.A."/>
            <person name="Ciobanu D."/>
            <person name="Clum A."/>
            <person name="Salamov A."/>
            <person name="Andreopoulos B."/>
            <person name="Cheng J.F."/>
            <person name="Woyke T."/>
            <person name="Pelin A."/>
            <person name="Henrissat B."/>
            <person name="Reynolds N.K."/>
            <person name="Benny G.L."/>
            <person name="Smith M.E."/>
            <person name="James T.Y."/>
            <person name="Grigoriev I.V."/>
        </authorList>
    </citation>
    <scope>NUCLEOTIDE SEQUENCE [LARGE SCALE GENOMIC DNA]</scope>
    <source>
        <strain evidence="7">RSA 468</strain>
    </source>
</reference>
<organism evidence="6 7">
    <name type="scientific">Dimargaris cristalligena</name>
    <dbReference type="NCBI Taxonomy" id="215637"/>
    <lineage>
        <taxon>Eukaryota</taxon>
        <taxon>Fungi</taxon>
        <taxon>Fungi incertae sedis</taxon>
        <taxon>Zoopagomycota</taxon>
        <taxon>Kickxellomycotina</taxon>
        <taxon>Dimargaritomycetes</taxon>
        <taxon>Dimargaritales</taxon>
        <taxon>Dimargaritaceae</taxon>
        <taxon>Dimargaris</taxon>
    </lineage>
</organism>
<protein>
    <recommendedName>
        <fullName evidence="4">Kinase</fullName>
        <ecNumber evidence="4">2.7.-.-</ecNumber>
    </recommendedName>
</protein>
<dbReference type="Gene3D" id="3.30.470.160">
    <property type="entry name" value="Inositol polyphosphate kinase"/>
    <property type="match status" value="1"/>
</dbReference>
<comment type="similarity">
    <text evidence="1 4">Belongs to the inositol phosphokinase (IPK) family.</text>
</comment>
<dbReference type="InterPro" id="IPR005522">
    <property type="entry name" value="IPK"/>
</dbReference>
<dbReference type="GO" id="GO:0005737">
    <property type="term" value="C:cytoplasm"/>
    <property type="evidence" value="ECO:0007669"/>
    <property type="project" value="TreeGrafter"/>
</dbReference>
<dbReference type="Pfam" id="PF03770">
    <property type="entry name" value="IPK"/>
    <property type="match status" value="1"/>
</dbReference>
<dbReference type="GO" id="GO:0008440">
    <property type="term" value="F:inositol-1,4,5-trisphosphate 3-kinase activity"/>
    <property type="evidence" value="ECO:0007669"/>
    <property type="project" value="TreeGrafter"/>
</dbReference>
<gene>
    <name evidence="6" type="ORF">BJ085DRAFT_19040</name>
</gene>
<dbReference type="EC" id="2.7.-.-" evidence="4"/>
<dbReference type="GO" id="GO:0032958">
    <property type="term" value="P:inositol phosphate biosynthetic process"/>
    <property type="evidence" value="ECO:0007669"/>
    <property type="project" value="InterPro"/>
</dbReference>
<keyword evidence="7" id="KW-1185">Reference proteome</keyword>
<feature type="region of interest" description="Disordered" evidence="5">
    <location>
        <begin position="1"/>
        <end position="34"/>
    </location>
</feature>